<dbReference type="PIRSF" id="PIRSF003085">
    <property type="entry name" value="CMAS"/>
    <property type="match status" value="1"/>
</dbReference>
<evidence type="ECO:0000313" key="6">
    <source>
        <dbReference type="EMBL" id="TFL06657.1"/>
    </source>
</evidence>
<comment type="similarity">
    <text evidence="1">Belongs to the CFA/CMAS family.</text>
</comment>
<reference evidence="6 7" key="1">
    <citation type="journal article" date="2019" name="Nat. Ecol. Evol.">
        <title>Megaphylogeny resolves global patterns of mushroom evolution.</title>
        <authorList>
            <person name="Varga T."/>
            <person name="Krizsan K."/>
            <person name="Foldi C."/>
            <person name="Dima B."/>
            <person name="Sanchez-Garcia M."/>
            <person name="Sanchez-Ramirez S."/>
            <person name="Szollosi G.J."/>
            <person name="Szarkandi J.G."/>
            <person name="Papp V."/>
            <person name="Albert L."/>
            <person name="Andreopoulos W."/>
            <person name="Angelini C."/>
            <person name="Antonin V."/>
            <person name="Barry K.W."/>
            <person name="Bougher N.L."/>
            <person name="Buchanan P."/>
            <person name="Buyck B."/>
            <person name="Bense V."/>
            <person name="Catcheside P."/>
            <person name="Chovatia M."/>
            <person name="Cooper J."/>
            <person name="Damon W."/>
            <person name="Desjardin D."/>
            <person name="Finy P."/>
            <person name="Geml J."/>
            <person name="Haridas S."/>
            <person name="Hughes K."/>
            <person name="Justo A."/>
            <person name="Karasinski D."/>
            <person name="Kautmanova I."/>
            <person name="Kiss B."/>
            <person name="Kocsube S."/>
            <person name="Kotiranta H."/>
            <person name="LaButti K.M."/>
            <person name="Lechner B.E."/>
            <person name="Liimatainen K."/>
            <person name="Lipzen A."/>
            <person name="Lukacs Z."/>
            <person name="Mihaltcheva S."/>
            <person name="Morgado L.N."/>
            <person name="Niskanen T."/>
            <person name="Noordeloos M.E."/>
            <person name="Ohm R.A."/>
            <person name="Ortiz-Santana B."/>
            <person name="Ovrebo C."/>
            <person name="Racz N."/>
            <person name="Riley R."/>
            <person name="Savchenko A."/>
            <person name="Shiryaev A."/>
            <person name="Soop K."/>
            <person name="Spirin V."/>
            <person name="Szebenyi C."/>
            <person name="Tomsovsky M."/>
            <person name="Tulloss R.E."/>
            <person name="Uehling J."/>
            <person name="Grigoriev I.V."/>
            <person name="Vagvolgyi C."/>
            <person name="Papp T."/>
            <person name="Martin F.M."/>
            <person name="Miettinen O."/>
            <person name="Hibbett D.S."/>
            <person name="Nagy L.G."/>
        </authorList>
    </citation>
    <scope>NUCLEOTIDE SEQUENCE [LARGE SCALE GENOMIC DNA]</scope>
    <source>
        <strain evidence="6 7">CBS 309.79</strain>
    </source>
</reference>
<keyword evidence="5" id="KW-0443">Lipid metabolism</keyword>
<dbReference type="Pfam" id="PF02353">
    <property type="entry name" value="CMAS"/>
    <property type="match status" value="1"/>
</dbReference>
<accession>A0A5C3QZ87</accession>
<dbReference type="Gene3D" id="3.40.50.150">
    <property type="entry name" value="Vaccinia Virus protein VP39"/>
    <property type="match status" value="1"/>
</dbReference>
<gene>
    <name evidence="6" type="ORF">BDV98DRAFT_522180</name>
</gene>
<keyword evidence="4" id="KW-0949">S-adenosyl-L-methionine</keyword>
<evidence type="ECO:0000256" key="2">
    <source>
        <dbReference type="ARBA" id="ARBA00022603"/>
    </source>
</evidence>
<dbReference type="PANTHER" id="PTHR43667">
    <property type="entry name" value="CYCLOPROPANE-FATTY-ACYL-PHOSPHOLIPID SYNTHASE"/>
    <property type="match status" value="1"/>
</dbReference>
<evidence type="ECO:0000256" key="3">
    <source>
        <dbReference type="ARBA" id="ARBA00022679"/>
    </source>
</evidence>
<dbReference type="SUPFAM" id="SSF53335">
    <property type="entry name" value="S-adenosyl-L-methionine-dependent methyltransferases"/>
    <property type="match status" value="1"/>
</dbReference>
<sequence length="494" mass="56051">MASSTTEYIKTKNIGLANRGFLLSALEGVLNSTQDLLASSKGPVQSLAKSTVLDTLKRVKRGELEVHTQGEVHKFGEPYILYTDGHPRELKATLTVVDESFWMRLFLHADFGFADAYMLGQIDVDSLNDIFRMFVLNRKYLGELHSFVTPVLRFVSYLSNMRLANKLIGSRSNISAHYDLSNEVFAAFLSWDMTYSCAVFDEEAKGCTGDLVEDRPVAPPRTNFTVLSEERTIPPDDLERGQLEKLHLIAKRARITPGTKVLEIGCGWGSFAILAARTYGATVDAITISEVQKVALDERIKAEGLAGSVTVHLMDYRDMPESFHHAFDSVVSIGVMEHVGVEFMQTWFEQMSWAMKVENSFKVFTMSTVPDTRWHMYSTEVDFVRKYIYPGGQLSSIKTLVDDACAAGLNIESVENIGPHYARTLREWNRRFCRNYDAQIKPALLQTYPELEERDLEIFRRKWMYYFAYSEAGFALRSISDSVFVLTREANLRV</sequence>
<dbReference type="Proteomes" id="UP000305067">
    <property type="component" value="Unassembled WGS sequence"/>
</dbReference>
<dbReference type="InterPro" id="IPR029063">
    <property type="entry name" value="SAM-dependent_MTases_sf"/>
</dbReference>
<keyword evidence="3" id="KW-0808">Transferase</keyword>
<evidence type="ECO:0000256" key="1">
    <source>
        <dbReference type="ARBA" id="ARBA00010815"/>
    </source>
</evidence>
<dbReference type="STRING" id="1884261.A0A5C3QZ87"/>
<dbReference type="OrthoDB" id="8300214at2759"/>
<keyword evidence="2" id="KW-0489">Methyltransferase</keyword>
<dbReference type="InterPro" id="IPR003333">
    <property type="entry name" value="CMAS"/>
</dbReference>
<dbReference type="InterPro" id="IPR050723">
    <property type="entry name" value="CFA/CMAS"/>
</dbReference>
<dbReference type="GO" id="GO:0008168">
    <property type="term" value="F:methyltransferase activity"/>
    <property type="evidence" value="ECO:0007669"/>
    <property type="project" value="UniProtKB-KW"/>
</dbReference>
<dbReference type="PANTHER" id="PTHR43667:SF2">
    <property type="entry name" value="FATTY ACID C-METHYL TRANSFERASE"/>
    <property type="match status" value="1"/>
</dbReference>
<proteinExistence type="inferred from homology"/>
<dbReference type="CDD" id="cd02440">
    <property type="entry name" value="AdoMet_MTases"/>
    <property type="match status" value="1"/>
</dbReference>
<evidence type="ECO:0000256" key="5">
    <source>
        <dbReference type="ARBA" id="ARBA00023098"/>
    </source>
</evidence>
<dbReference type="AlphaFoldDB" id="A0A5C3QZ87"/>
<dbReference type="GO" id="GO:0008610">
    <property type="term" value="P:lipid biosynthetic process"/>
    <property type="evidence" value="ECO:0007669"/>
    <property type="project" value="InterPro"/>
</dbReference>
<evidence type="ECO:0000256" key="4">
    <source>
        <dbReference type="ARBA" id="ARBA00022691"/>
    </source>
</evidence>
<dbReference type="EMBL" id="ML178815">
    <property type="protein sequence ID" value="TFL06657.1"/>
    <property type="molecule type" value="Genomic_DNA"/>
</dbReference>
<protein>
    <submittedName>
        <fullName evidence="6">Mycolic acid cyclopropane synthetase-domain-containing protein</fullName>
    </submittedName>
</protein>
<evidence type="ECO:0000313" key="7">
    <source>
        <dbReference type="Proteomes" id="UP000305067"/>
    </source>
</evidence>
<name>A0A5C3QZ87_9AGAR</name>
<keyword evidence="7" id="KW-1185">Reference proteome</keyword>
<organism evidence="6 7">
    <name type="scientific">Pterulicium gracile</name>
    <dbReference type="NCBI Taxonomy" id="1884261"/>
    <lineage>
        <taxon>Eukaryota</taxon>
        <taxon>Fungi</taxon>
        <taxon>Dikarya</taxon>
        <taxon>Basidiomycota</taxon>
        <taxon>Agaricomycotina</taxon>
        <taxon>Agaricomycetes</taxon>
        <taxon>Agaricomycetidae</taxon>
        <taxon>Agaricales</taxon>
        <taxon>Pleurotineae</taxon>
        <taxon>Pterulaceae</taxon>
        <taxon>Pterulicium</taxon>
    </lineage>
</organism>
<dbReference type="GO" id="GO:0032259">
    <property type="term" value="P:methylation"/>
    <property type="evidence" value="ECO:0007669"/>
    <property type="project" value="UniProtKB-KW"/>
</dbReference>